<feature type="signal peptide" evidence="1">
    <location>
        <begin position="1"/>
        <end position="24"/>
    </location>
</feature>
<dbReference type="InterPro" id="IPR013830">
    <property type="entry name" value="SGNH_hydro"/>
</dbReference>
<name>A0A9W6HC32_9MICO</name>
<comment type="caution">
    <text evidence="3">The sequence shown here is derived from an EMBL/GenBank/DDBJ whole genome shotgun (WGS) entry which is preliminary data.</text>
</comment>
<dbReference type="SUPFAM" id="SSF52266">
    <property type="entry name" value="SGNH hydrolase"/>
    <property type="match status" value="1"/>
</dbReference>
<organism evidence="3 4">
    <name type="scientific">Leifsonia poae</name>
    <dbReference type="NCBI Taxonomy" id="110933"/>
    <lineage>
        <taxon>Bacteria</taxon>
        <taxon>Bacillati</taxon>
        <taxon>Actinomycetota</taxon>
        <taxon>Actinomycetes</taxon>
        <taxon>Micrococcales</taxon>
        <taxon>Microbacteriaceae</taxon>
        <taxon>Leifsonia</taxon>
    </lineage>
</organism>
<dbReference type="Gene3D" id="3.40.50.1110">
    <property type="entry name" value="SGNH hydrolase"/>
    <property type="match status" value="1"/>
</dbReference>
<evidence type="ECO:0000313" key="3">
    <source>
        <dbReference type="EMBL" id="GLJ77765.1"/>
    </source>
</evidence>
<dbReference type="Proteomes" id="UP001142372">
    <property type="component" value="Unassembled WGS sequence"/>
</dbReference>
<dbReference type="PANTHER" id="PTHR30383">
    <property type="entry name" value="THIOESTERASE 1/PROTEASE 1/LYSOPHOSPHOLIPASE L1"/>
    <property type="match status" value="1"/>
</dbReference>
<sequence>MRLSTRSLRLAVLAVAATATIVLAGCSSATVQRPVAAVGTPVAAPQGAHEPLLVAIGDSIAFGKGVARDEAWPARVAAAHGWRLTDLAVSGSGFVKKGWNGTTYQDQVDTALTLHPDFILIAATRNDRDQNPALVEQKTSTMLDALRQQFPKVRIIGTTAIWGSDTPPATITRVDAIMKEAVQGVDGTFLDVGFPLVGHRELLQADQIHPNSAGQKAVANVIDSKLAPLNLAL</sequence>
<keyword evidence="1" id="KW-0732">Signal</keyword>
<dbReference type="AlphaFoldDB" id="A0A9W6HC32"/>
<dbReference type="Pfam" id="PF13472">
    <property type="entry name" value="Lipase_GDSL_2"/>
    <property type="match status" value="1"/>
</dbReference>
<protein>
    <recommendedName>
        <fullName evidence="2">SGNH hydrolase-type esterase domain-containing protein</fullName>
    </recommendedName>
</protein>
<accession>A0A9W6HC32</accession>
<evidence type="ECO:0000313" key="4">
    <source>
        <dbReference type="Proteomes" id="UP001142372"/>
    </source>
</evidence>
<feature type="domain" description="SGNH hydrolase-type esterase" evidence="2">
    <location>
        <begin position="55"/>
        <end position="217"/>
    </location>
</feature>
<dbReference type="InterPro" id="IPR051532">
    <property type="entry name" value="Ester_Hydrolysis_Enzymes"/>
</dbReference>
<dbReference type="PROSITE" id="PS51257">
    <property type="entry name" value="PROKAR_LIPOPROTEIN"/>
    <property type="match status" value="1"/>
</dbReference>
<reference evidence="3" key="1">
    <citation type="journal article" date="2014" name="Int. J. Syst. Evol. Microbiol.">
        <title>Complete genome sequence of Corynebacterium casei LMG S-19264T (=DSM 44701T), isolated from a smear-ripened cheese.</title>
        <authorList>
            <consortium name="US DOE Joint Genome Institute (JGI-PGF)"/>
            <person name="Walter F."/>
            <person name="Albersmeier A."/>
            <person name="Kalinowski J."/>
            <person name="Ruckert C."/>
        </authorList>
    </citation>
    <scope>NUCLEOTIDE SEQUENCE</scope>
    <source>
        <strain evidence="3">VKM Ac-1401</strain>
    </source>
</reference>
<dbReference type="InterPro" id="IPR036514">
    <property type="entry name" value="SGNH_hydro_sf"/>
</dbReference>
<keyword evidence="4" id="KW-1185">Reference proteome</keyword>
<evidence type="ECO:0000256" key="1">
    <source>
        <dbReference type="SAM" id="SignalP"/>
    </source>
</evidence>
<gene>
    <name evidence="3" type="ORF">GCM10017584_33390</name>
</gene>
<evidence type="ECO:0000259" key="2">
    <source>
        <dbReference type="Pfam" id="PF13472"/>
    </source>
</evidence>
<dbReference type="EMBL" id="BSEN01000015">
    <property type="protein sequence ID" value="GLJ77765.1"/>
    <property type="molecule type" value="Genomic_DNA"/>
</dbReference>
<dbReference type="CDD" id="cd00229">
    <property type="entry name" value="SGNH_hydrolase"/>
    <property type="match status" value="1"/>
</dbReference>
<reference evidence="3" key="2">
    <citation type="submission" date="2023-01" db="EMBL/GenBank/DDBJ databases">
        <authorList>
            <person name="Sun Q."/>
            <person name="Evtushenko L."/>
        </authorList>
    </citation>
    <scope>NUCLEOTIDE SEQUENCE</scope>
    <source>
        <strain evidence="3">VKM Ac-1401</strain>
    </source>
</reference>
<feature type="chain" id="PRO_5040876605" description="SGNH hydrolase-type esterase domain-containing protein" evidence="1">
    <location>
        <begin position="25"/>
        <end position="233"/>
    </location>
</feature>
<proteinExistence type="predicted"/>
<dbReference type="RefSeq" id="WP_271178380.1">
    <property type="nucleotide sequence ID" value="NZ_BAAAJO010000003.1"/>
</dbReference>